<dbReference type="InterPro" id="IPR050790">
    <property type="entry name" value="ExbB/TolQ_transport"/>
</dbReference>
<evidence type="ECO:0000256" key="7">
    <source>
        <dbReference type="SAM" id="Phobius"/>
    </source>
</evidence>
<gene>
    <name evidence="9" type="ORF">F7D14_04955</name>
</gene>
<evidence type="ECO:0000256" key="4">
    <source>
        <dbReference type="ARBA" id="ARBA00022989"/>
    </source>
</evidence>
<evidence type="ECO:0000259" key="8">
    <source>
        <dbReference type="Pfam" id="PF01618"/>
    </source>
</evidence>
<dbReference type="Proteomes" id="UP000422569">
    <property type="component" value="Chromosome"/>
</dbReference>
<dbReference type="PANTHER" id="PTHR30625">
    <property type="entry name" value="PROTEIN TOLQ"/>
    <property type="match status" value="1"/>
</dbReference>
<accession>A0A6B8LWW6</accession>
<keyword evidence="9" id="KW-0282">Flagellum</keyword>
<feature type="transmembrane region" description="Helical" evidence="7">
    <location>
        <begin position="109"/>
        <end position="132"/>
    </location>
</feature>
<organism evidence="9 10">
    <name type="scientific">Methylocystis parvus</name>
    <dbReference type="NCBI Taxonomy" id="134"/>
    <lineage>
        <taxon>Bacteria</taxon>
        <taxon>Pseudomonadati</taxon>
        <taxon>Pseudomonadota</taxon>
        <taxon>Alphaproteobacteria</taxon>
        <taxon>Hyphomicrobiales</taxon>
        <taxon>Methylocystaceae</taxon>
        <taxon>Methylocystis</taxon>
    </lineage>
</organism>
<proteinExistence type="inferred from homology"/>
<dbReference type="KEGG" id="mpar:F7D14_04955"/>
<evidence type="ECO:0000256" key="3">
    <source>
        <dbReference type="ARBA" id="ARBA00022692"/>
    </source>
</evidence>
<name>A0A6B8LWW6_9HYPH</name>
<comment type="similarity">
    <text evidence="6">Belongs to the exbB/tolQ family.</text>
</comment>
<keyword evidence="10" id="KW-1185">Reference proteome</keyword>
<evidence type="ECO:0000313" key="9">
    <source>
        <dbReference type="EMBL" id="QGM96887.1"/>
    </source>
</evidence>
<evidence type="ECO:0000256" key="1">
    <source>
        <dbReference type="ARBA" id="ARBA00004651"/>
    </source>
</evidence>
<feature type="transmembrane region" description="Helical" evidence="7">
    <location>
        <begin position="20"/>
        <end position="45"/>
    </location>
</feature>
<dbReference type="PANTHER" id="PTHR30625:SF16">
    <property type="entry name" value="BIOPOLYMER TRANSPORT PROTEIN EXBB"/>
    <property type="match status" value="1"/>
</dbReference>
<dbReference type="Pfam" id="PF01618">
    <property type="entry name" value="MotA_ExbB"/>
    <property type="match status" value="1"/>
</dbReference>
<keyword evidence="5 7" id="KW-0472">Membrane</keyword>
<feature type="domain" description="MotA/TolQ/ExbB proton channel" evidence="8">
    <location>
        <begin position="82"/>
        <end position="186"/>
    </location>
</feature>
<dbReference type="AlphaFoldDB" id="A0A6B8LWW6"/>
<reference evidence="9 10" key="1">
    <citation type="submission" date="2019-09" db="EMBL/GenBank/DDBJ databases">
        <title>Isolation and complete genome sequencing of Methylocystis species.</title>
        <authorList>
            <person name="Rumah B.L."/>
            <person name="Stead C.E."/>
            <person name="Stevens B.C."/>
            <person name="Minton N.P."/>
            <person name="Grosse-Honebrink A."/>
            <person name="Zhang Y."/>
        </authorList>
    </citation>
    <scope>NUCLEOTIDE SEQUENCE [LARGE SCALE GENOMIC DNA]</scope>
    <source>
        <strain evidence="9 10">BRCS2</strain>
    </source>
</reference>
<keyword evidence="4 7" id="KW-1133">Transmembrane helix</keyword>
<dbReference type="RefSeq" id="WP_016919961.1">
    <property type="nucleotide sequence ID" value="NZ_CP044331.1"/>
</dbReference>
<keyword evidence="2" id="KW-1003">Cell membrane</keyword>
<evidence type="ECO:0000256" key="2">
    <source>
        <dbReference type="ARBA" id="ARBA00022475"/>
    </source>
</evidence>
<keyword evidence="9" id="KW-0969">Cilium</keyword>
<keyword evidence="6" id="KW-0813">Transport</keyword>
<keyword evidence="9" id="KW-0966">Cell projection</keyword>
<protein>
    <submittedName>
        <fullName evidence="9">Flagellar motor protein MotA</fullName>
    </submittedName>
</protein>
<keyword evidence="6" id="KW-0653">Protein transport</keyword>
<evidence type="ECO:0000256" key="6">
    <source>
        <dbReference type="RuleBase" id="RU004057"/>
    </source>
</evidence>
<dbReference type="EMBL" id="CP044331">
    <property type="protein sequence ID" value="QGM96887.1"/>
    <property type="molecule type" value="Genomic_DNA"/>
</dbReference>
<sequence length="214" mass="22296">MDHTSLSPLAMFMNAGPVGKVVMAMLLLASVWTWVLIVEGTTAVIRIAKATKEARAGGPVGLLEPIAVAGRESLALDLPDETTGDKRERIAENMSRAAREFLTKAEGGLPNLAVISSVAPFVGLFGTVWGIMTSFAGIAQSQDTSLAVVAPGIAEALAATAYGLAAAIPASVGYNRIGAAFSRLGQQVAHYIEDEALRMTSQSAARRQSQKEAA</sequence>
<keyword evidence="3 7" id="KW-0812">Transmembrane</keyword>
<evidence type="ECO:0000256" key="5">
    <source>
        <dbReference type="ARBA" id="ARBA00023136"/>
    </source>
</evidence>
<dbReference type="GO" id="GO:0005886">
    <property type="term" value="C:plasma membrane"/>
    <property type="evidence" value="ECO:0007669"/>
    <property type="project" value="UniProtKB-SubCell"/>
</dbReference>
<evidence type="ECO:0000313" key="10">
    <source>
        <dbReference type="Proteomes" id="UP000422569"/>
    </source>
</evidence>
<dbReference type="GO" id="GO:0017038">
    <property type="term" value="P:protein import"/>
    <property type="evidence" value="ECO:0007669"/>
    <property type="project" value="TreeGrafter"/>
</dbReference>
<dbReference type="InterPro" id="IPR002898">
    <property type="entry name" value="MotA_ExbB_proton_chnl"/>
</dbReference>
<feature type="transmembrane region" description="Helical" evidence="7">
    <location>
        <begin position="152"/>
        <end position="174"/>
    </location>
</feature>
<comment type="subcellular location">
    <subcellularLocation>
        <location evidence="1">Cell membrane</location>
        <topology evidence="1">Multi-pass membrane protein</topology>
    </subcellularLocation>
    <subcellularLocation>
        <location evidence="6">Membrane</location>
        <topology evidence="6">Multi-pass membrane protein</topology>
    </subcellularLocation>
</comment>